<proteinExistence type="predicted"/>
<keyword evidence="3" id="KW-1185">Reference proteome</keyword>
<reference evidence="2" key="1">
    <citation type="submission" date="2020-12" db="EMBL/GenBank/DDBJ databases">
        <title>Bacterial taxonomy.</title>
        <authorList>
            <person name="Pan X."/>
        </authorList>
    </citation>
    <scope>NUCLEOTIDE SEQUENCE</scope>
    <source>
        <strain evidence="2">B2012</strain>
    </source>
</reference>
<dbReference type="InterPro" id="IPR018883">
    <property type="entry name" value="Delta_CA"/>
</dbReference>
<gene>
    <name evidence="2" type="ORF">JCR33_17595</name>
</gene>
<organism evidence="2 3">
    <name type="scientific">Acuticoccus mangrovi</name>
    <dbReference type="NCBI Taxonomy" id="2796142"/>
    <lineage>
        <taxon>Bacteria</taxon>
        <taxon>Pseudomonadati</taxon>
        <taxon>Pseudomonadota</taxon>
        <taxon>Alphaproteobacteria</taxon>
        <taxon>Hyphomicrobiales</taxon>
        <taxon>Amorphaceae</taxon>
        <taxon>Acuticoccus</taxon>
    </lineage>
</organism>
<sequence>MAATPAAAQSVGLCEGYGPQSPRDIAAPGGTNPVVTAPAPPPTQMNLCNIHVHAPAEHKGPGYSVPNPNGGYDCDGANALSAAERQDPADGRGAFYGAVPGDTIEVHWVYTSCTVTPGMGLSACVSDQCANPQLRVEAQVFLLVNDPAAADFASFIYRGRAAGHEQPRSLPDTTGEPVVYSGSTTGPTYDESKCSPLSVTWSVRPNCARLDVSSLNAWAQAGNVFNEYRVHGVRRLVVSPELLAPIGARPSN</sequence>
<dbReference type="EMBL" id="JAEKJA010000017">
    <property type="protein sequence ID" value="MBJ3777526.1"/>
    <property type="molecule type" value="Genomic_DNA"/>
</dbReference>
<evidence type="ECO:0000256" key="1">
    <source>
        <dbReference type="SAM" id="MobiDB-lite"/>
    </source>
</evidence>
<evidence type="ECO:0000313" key="2">
    <source>
        <dbReference type="EMBL" id="MBJ3777526.1"/>
    </source>
</evidence>
<accession>A0A934IM97</accession>
<dbReference type="Pfam" id="PF10563">
    <property type="entry name" value="CA_like"/>
    <property type="match status" value="1"/>
</dbReference>
<comment type="caution">
    <text evidence="2">The sequence shown here is derived from an EMBL/GenBank/DDBJ whole genome shotgun (WGS) entry which is preliminary data.</text>
</comment>
<dbReference type="AlphaFoldDB" id="A0A934IM97"/>
<feature type="region of interest" description="Disordered" evidence="1">
    <location>
        <begin position="164"/>
        <end position="191"/>
    </location>
</feature>
<protein>
    <submittedName>
        <fullName evidence="2">Cadmium carbonic anhydrase</fullName>
    </submittedName>
</protein>
<dbReference type="Proteomes" id="UP000609531">
    <property type="component" value="Unassembled WGS sequence"/>
</dbReference>
<evidence type="ECO:0000313" key="3">
    <source>
        <dbReference type="Proteomes" id="UP000609531"/>
    </source>
</evidence>
<name>A0A934IM97_9HYPH</name>